<comment type="caution">
    <text evidence="4">The sequence shown here is derived from an EMBL/GenBank/DDBJ whole genome shotgun (WGS) entry which is preliminary data.</text>
</comment>
<name>A0A371HZ66_MUCPR</name>
<reference evidence="4" key="1">
    <citation type="submission" date="2018-05" db="EMBL/GenBank/DDBJ databases">
        <title>Draft genome of Mucuna pruriens seed.</title>
        <authorList>
            <person name="Nnadi N.E."/>
            <person name="Vos R."/>
            <person name="Hasami M.H."/>
            <person name="Devisetty U.K."/>
            <person name="Aguiy J.C."/>
        </authorList>
    </citation>
    <scope>NUCLEOTIDE SEQUENCE [LARGE SCALE GENOMIC DNA]</scope>
    <source>
        <strain evidence="4">JCA_2017</strain>
    </source>
</reference>
<evidence type="ECO:0000313" key="5">
    <source>
        <dbReference type="Proteomes" id="UP000257109"/>
    </source>
</evidence>
<proteinExistence type="inferred from homology"/>
<dbReference type="Pfam" id="PF04885">
    <property type="entry name" value="Stig1"/>
    <property type="match status" value="1"/>
</dbReference>
<evidence type="ECO:0000313" key="4">
    <source>
        <dbReference type="EMBL" id="RDY07984.1"/>
    </source>
</evidence>
<dbReference type="Proteomes" id="UP000257109">
    <property type="component" value="Unassembled WGS sequence"/>
</dbReference>
<dbReference type="AlphaFoldDB" id="A0A371HZ66"/>
<dbReference type="OrthoDB" id="2013942at2759"/>
<keyword evidence="2 3" id="KW-0732">Signal</keyword>
<evidence type="ECO:0000256" key="1">
    <source>
        <dbReference type="ARBA" id="ARBA00006010"/>
    </source>
</evidence>
<evidence type="ECO:0008006" key="6">
    <source>
        <dbReference type="Google" id="ProtNLM"/>
    </source>
</evidence>
<feature type="chain" id="PRO_5016646773" description="Stigma-specific STIG1-like protein 1" evidence="3">
    <location>
        <begin position="26"/>
        <end position="324"/>
    </location>
</feature>
<evidence type="ECO:0000256" key="2">
    <source>
        <dbReference type="ARBA" id="ARBA00022729"/>
    </source>
</evidence>
<evidence type="ECO:0000256" key="3">
    <source>
        <dbReference type="SAM" id="SignalP"/>
    </source>
</evidence>
<dbReference type="PANTHER" id="PTHR33227">
    <property type="entry name" value="STIGMA-SPECIFIC STIG1-LIKE PROTEIN 3"/>
    <property type="match status" value="1"/>
</dbReference>
<comment type="similarity">
    <text evidence="1">Belongs to the STIG1 family.</text>
</comment>
<feature type="non-terminal residue" evidence="4">
    <location>
        <position position="1"/>
    </location>
</feature>
<organism evidence="4 5">
    <name type="scientific">Mucuna pruriens</name>
    <name type="common">Velvet bean</name>
    <name type="synonym">Dolichos pruriens</name>
    <dbReference type="NCBI Taxonomy" id="157652"/>
    <lineage>
        <taxon>Eukaryota</taxon>
        <taxon>Viridiplantae</taxon>
        <taxon>Streptophyta</taxon>
        <taxon>Embryophyta</taxon>
        <taxon>Tracheophyta</taxon>
        <taxon>Spermatophyta</taxon>
        <taxon>Magnoliopsida</taxon>
        <taxon>eudicotyledons</taxon>
        <taxon>Gunneridae</taxon>
        <taxon>Pentapetalae</taxon>
        <taxon>rosids</taxon>
        <taxon>fabids</taxon>
        <taxon>Fabales</taxon>
        <taxon>Fabaceae</taxon>
        <taxon>Papilionoideae</taxon>
        <taxon>50 kb inversion clade</taxon>
        <taxon>NPAAA clade</taxon>
        <taxon>indigoferoid/millettioid clade</taxon>
        <taxon>Phaseoleae</taxon>
        <taxon>Mucuna</taxon>
    </lineage>
</organism>
<protein>
    <recommendedName>
        <fullName evidence="6">Stigma-specific STIG1-like protein 1</fullName>
    </recommendedName>
</protein>
<sequence>MSLRAQCSALVMFWSVVLLLMKIEGNSTPKEVHEIDTSGSLLVKKDESEIMGCTWRPWICSRGEFPPRTMCCGDRCVDVTSDINNCGLCGNRCGRMCPIGRLCIFGRCAFEQELSVSMSSSPRFPPLPPEEKLRATTKQNESLAFSNMEKEKVQAKTLDDIGYVQTVSYSIYLTFGFSVSAATLLFDDSRDASKRRCAIRTSSVGLTMPASFERFWILVIVCTVEPKTRSRVAATVFMTMVPRPCFKRSSPLTTKFRIGFAKESIKMNAIWIIKTCFWRLVRLAKNYAMLFFPRPQEAQYNFVQEESMATRLMRIKLNMASKLK</sequence>
<gene>
    <name evidence="4" type="ORF">CR513_07839</name>
</gene>
<dbReference type="PANTHER" id="PTHR33227:SF58">
    <property type="entry name" value="STIGMA-SPECIFIC STIG1 FAMILY PROTEIN"/>
    <property type="match status" value="1"/>
</dbReference>
<dbReference type="InterPro" id="IPR006969">
    <property type="entry name" value="Stig-like"/>
</dbReference>
<keyword evidence="5" id="KW-1185">Reference proteome</keyword>
<accession>A0A371HZ66</accession>
<feature type="signal peptide" evidence="3">
    <location>
        <begin position="1"/>
        <end position="25"/>
    </location>
</feature>
<dbReference type="EMBL" id="QJKJ01001364">
    <property type="protein sequence ID" value="RDY07984.1"/>
    <property type="molecule type" value="Genomic_DNA"/>
</dbReference>